<dbReference type="GO" id="GO:0031405">
    <property type="term" value="F:lipoic acid binding"/>
    <property type="evidence" value="ECO:0007669"/>
    <property type="project" value="TreeGrafter"/>
</dbReference>
<evidence type="ECO:0000256" key="3">
    <source>
        <dbReference type="ARBA" id="ARBA00023315"/>
    </source>
</evidence>
<dbReference type="Gene3D" id="3.30.559.10">
    <property type="entry name" value="Chloramphenicol acetyltransferase-like domain"/>
    <property type="match status" value="1"/>
</dbReference>
<accession>H5X0M3</accession>
<name>H5X0M3_9PSEU</name>
<dbReference type="AlphaFoldDB" id="H5X0M3"/>
<dbReference type="InterPro" id="IPR023213">
    <property type="entry name" value="CAT-like_dom_sf"/>
</dbReference>
<evidence type="ECO:0000256" key="4">
    <source>
        <dbReference type="SAM" id="MobiDB-lite"/>
    </source>
</evidence>
<evidence type="ECO:0000313" key="7">
    <source>
        <dbReference type="Proteomes" id="UP000004926"/>
    </source>
</evidence>
<feature type="region of interest" description="Disordered" evidence="4">
    <location>
        <begin position="1"/>
        <end position="35"/>
    </location>
</feature>
<dbReference type="PANTHER" id="PTHR43178">
    <property type="entry name" value="DIHYDROLIPOAMIDE ACETYLTRANSFERASE COMPONENT OF PYRUVATE DEHYDROGENASE COMPLEX"/>
    <property type="match status" value="1"/>
</dbReference>
<dbReference type="Pfam" id="PF00198">
    <property type="entry name" value="2-oxoacid_dh"/>
    <property type="match status" value="2"/>
</dbReference>
<organism evidence="6 7">
    <name type="scientific">Saccharomonospora marina XMU15</name>
    <dbReference type="NCBI Taxonomy" id="882083"/>
    <lineage>
        <taxon>Bacteria</taxon>
        <taxon>Bacillati</taxon>
        <taxon>Actinomycetota</taxon>
        <taxon>Actinomycetes</taxon>
        <taxon>Pseudonocardiales</taxon>
        <taxon>Pseudonocardiaceae</taxon>
        <taxon>Saccharomonospora</taxon>
    </lineage>
</organism>
<feature type="domain" description="2-oxoacid dehydrogenase acyltransferase catalytic" evidence="5">
    <location>
        <begin position="214"/>
        <end position="294"/>
    </location>
</feature>
<reference evidence="6 7" key="1">
    <citation type="journal article" date="2012" name="Stand. Genomic Sci.">
        <title>Genome sequence of the ocean sediment bacterium Saccharomonospora marina type strain (XMU15(T)).</title>
        <authorList>
            <person name="Klenk H.P."/>
            <person name="Lu M."/>
            <person name="Lucas S."/>
            <person name="Lapidus A."/>
            <person name="Copeland A."/>
            <person name="Pitluck S."/>
            <person name="Goodwin L.A."/>
            <person name="Han C."/>
            <person name="Tapia R."/>
            <person name="Brambilla E.M."/>
            <person name="Potter G."/>
            <person name="Land M."/>
            <person name="Ivanova N."/>
            <person name="Rohde M."/>
            <person name="Goker M."/>
            <person name="Detter J.C."/>
            <person name="Li W.J."/>
            <person name="Kyrpides N.C."/>
            <person name="Woyke T."/>
        </authorList>
    </citation>
    <scope>NUCLEOTIDE SEQUENCE [LARGE SCALE GENOMIC DNA]</scope>
    <source>
        <strain evidence="6 7">XMU15</strain>
    </source>
</reference>
<dbReference type="InterPro" id="IPR050743">
    <property type="entry name" value="2-oxoacid_DH_E2_comp"/>
</dbReference>
<evidence type="ECO:0000256" key="1">
    <source>
        <dbReference type="ARBA" id="ARBA00001938"/>
    </source>
</evidence>
<evidence type="ECO:0000259" key="5">
    <source>
        <dbReference type="Pfam" id="PF00198"/>
    </source>
</evidence>
<proteinExistence type="predicted"/>
<comment type="cofactor">
    <cofactor evidence="1">
        <name>(R)-lipoate</name>
        <dbReference type="ChEBI" id="CHEBI:83088"/>
    </cofactor>
</comment>
<keyword evidence="2 6" id="KW-0808">Transferase</keyword>
<dbReference type="eggNOG" id="COG0508">
    <property type="taxonomic scope" value="Bacteria"/>
</dbReference>
<feature type="compositionally biased region" description="Basic and acidic residues" evidence="4">
    <location>
        <begin position="1"/>
        <end position="22"/>
    </location>
</feature>
<dbReference type="SUPFAM" id="SSF52777">
    <property type="entry name" value="CoA-dependent acyltransferases"/>
    <property type="match status" value="1"/>
</dbReference>
<dbReference type="GO" id="GO:0016407">
    <property type="term" value="F:acetyltransferase activity"/>
    <property type="evidence" value="ECO:0007669"/>
    <property type="project" value="TreeGrafter"/>
</dbReference>
<dbReference type="HOGENOM" id="CLU_078657_0_0_11"/>
<keyword evidence="7" id="KW-1185">Reference proteome</keyword>
<keyword evidence="3 6" id="KW-0012">Acyltransferase</keyword>
<dbReference type="PANTHER" id="PTHR43178:SF5">
    <property type="entry name" value="LIPOAMIDE ACYLTRANSFERASE COMPONENT OF BRANCHED-CHAIN ALPHA-KETO ACID DEHYDROGENASE COMPLEX, MITOCHONDRIAL"/>
    <property type="match status" value="1"/>
</dbReference>
<protein>
    <submittedName>
        <fullName evidence="6">Pyruvate/2-oxoglutarate dehydrogenase complex, dihydrolipoamide acyltransferase component</fullName>
    </submittedName>
</protein>
<dbReference type="GO" id="GO:0005737">
    <property type="term" value="C:cytoplasm"/>
    <property type="evidence" value="ECO:0007669"/>
    <property type="project" value="TreeGrafter"/>
</dbReference>
<evidence type="ECO:0000313" key="6">
    <source>
        <dbReference type="EMBL" id="EHR50819.1"/>
    </source>
</evidence>
<evidence type="ECO:0000256" key="2">
    <source>
        <dbReference type="ARBA" id="ARBA00022679"/>
    </source>
</evidence>
<feature type="domain" description="2-oxoacid dehydrogenase acyltransferase catalytic" evidence="5">
    <location>
        <begin position="55"/>
        <end position="160"/>
    </location>
</feature>
<dbReference type="STRING" id="882083.SacmaDRAFT_2577"/>
<dbReference type="EMBL" id="CM001439">
    <property type="protein sequence ID" value="EHR50819.1"/>
    <property type="molecule type" value="Genomic_DNA"/>
</dbReference>
<dbReference type="InterPro" id="IPR001078">
    <property type="entry name" value="2-oxoacid_DH_actylTfrase"/>
</dbReference>
<keyword evidence="6" id="KW-0670">Pyruvate</keyword>
<sequence>MGARDSRVGARDSRVGAGDSRRVAGTRPGFDTPAMGDRVHGWRKLAGATWGSPTDPQFYGELDIDATELLAHVERLRARSDTRVTVTHLIGKAVAHGLREVPQFAVRLTGGRAVPRDSLDIFFIIAAGAQAELNGVKVEHVDRKSAIDVAKEVARRVEGIERGADTAFDRGKALLARLPRPVLRAALRGAAWLTSDLNLDLSRFGMPRQAFGAAMVTSVGMWGVARGFSPLASYYRVPLLVLVGAITDRPVVRDGAVTVRPMLTLTATVDHRYADGSHAARLADAVRRYCADPTAFEPLGNVAG</sequence>
<dbReference type="Proteomes" id="UP000004926">
    <property type="component" value="Chromosome"/>
</dbReference>
<gene>
    <name evidence="6" type="ORF">SacmaDRAFT_2577</name>
</gene>